<evidence type="ECO:0008006" key="4">
    <source>
        <dbReference type="Google" id="ProtNLM"/>
    </source>
</evidence>
<comment type="caution">
    <text evidence="2">The sequence shown here is derived from an EMBL/GenBank/DDBJ whole genome shotgun (WGS) entry which is preliminary data.</text>
</comment>
<dbReference type="Proteomes" id="UP001500212">
    <property type="component" value="Unassembled WGS sequence"/>
</dbReference>
<gene>
    <name evidence="2" type="ORF">GCM10023195_18110</name>
</gene>
<evidence type="ECO:0000256" key="1">
    <source>
        <dbReference type="SAM" id="MobiDB-lite"/>
    </source>
</evidence>
<feature type="region of interest" description="Disordered" evidence="1">
    <location>
        <begin position="381"/>
        <end position="400"/>
    </location>
</feature>
<name>A0ABP8THA1_9ACTN</name>
<protein>
    <recommendedName>
        <fullName evidence="4">Glycosyltransferase</fullName>
    </recommendedName>
</protein>
<feature type="region of interest" description="Disordered" evidence="1">
    <location>
        <begin position="415"/>
        <end position="454"/>
    </location>
</feature>
<evidence type="ECO:0000313" key="3">
    <source>
        <dbReference type="Proteomes" id="UP001500212"/>
    </source>
</evidence>
<dbReference type="SUPFAM" id="SSF53756">
    <property type="entry name" value="UDP-Glycosyltransferase/glycogen phosphorylase"/>
    <property type="match status" value="1"/>
</dbReference>
<sequence>MRILLCPLSDGGYLYPTIAAGLELRRRGHIVSVLGRATAASIAAEAGLSFAAAEDFGGRRGFSATWWGPTGLAQYRATLRAATQAGADLLVTSVLCNGALLAAEVLDIPVAVVGLSVHLWTYRAGGEGEPPLGRTRENRTGESMRLYAAVREQAGLAARGSREDPLLGDALLLRGDPALEYPGAVLPERVHHVGPLAWEPAADAADLAAIEAHLHRSGKPVVYAHLGRFFGGADKWPALNAAFTGGPFQAVVEQGRSTDPRPDPGADILLVRKRWMGPLIDRAGLVLTSGTSAPVLAALLRGRPLGVSPNGSEQPLLAGACVRAGVAVRVPGVPTPEPSALLASAWRDPVLRRRAGELGRRLAAANGAARAADVIEQVAHGGERRGHGHSIGRVGGTGRTVGERVALDTGQRGVPRLRLGAHGNTGHPTSEGLPATGAAASPLGEGPAGGLGPG</sequence>
<dbReference type="Gene3D" id="3.40.50.2000">
    <property type="entry name" value="Glycogen Phosphorylase B"/>
    <property type="match status" value="2"/>
</dbReference>
<evidence type="ECO:0000313" key="2">
    <source>
        <dbReference type="EMBL" id="GAA4605231.1"/>
    </source>
</evidence>
<dbReference type="EMBL" id="BAABHJ010000005">
    <property type="protein sequence ID" value="GAA4605231.1"/>
    <property type="molecule type" value="Genomic_DNA"/>
</dbReference>
<reference evidence="3" key="1">
    <citation type="journal article" date="2019" name="Int. J. Syst. Evol. Microbiol.">
        <title>The Global Catalogue of Microorganisms (GCM) 10K type strain sequencing project: providing services to taxonomists for standard genome sequencing and annotation.</title>
        <authorList>
            <consortium name="The Broad Institute Genomics Platform"/>
            <consortium name="The Broad Institute Genome Sequencing Center for Infectious Disease"/>
            <person name="Wu L."/>
            <person name="Ma J."/>
        </authorList>
    </citation>
    <scope>NUCLEOTIDE SEQUENCE [LARGE SCALE GENOMIC DNA]</scope>
    <source>
        <strain evidence="3">JCM 17938</strain>
    </source>
</reference>
<accession>A0ABP8THA1</accession>
<proteinExistence type="predicted"/>
<keyword evidence="3" id="KW-1185">Reference proteome</keyword>
<organism evidence="2 3">
    <name type="scientific">Actinoallomurus liliacearum</name>
    <dbReference type="NCBI Taxonomy" id="1080073"/>
    <lineage>
        <taxon>Bacteria</taxon>
        <taxon>Bacillati</taxon>
        <taxon>Actinomycetota</taxon>
        <taxon>Actinomycetes</taxon>
        <taxon>Streptosporangiales</taxon>
        <taxon>Thermomonosporaceae</taxon>
        <taxon>Actinoallomurus</taxon>
    </lineage>
</organism>